<feature type="domain" description="DNA-directed DNA polymerase family B mitochondria/virus" evidence="9">
    <location>
        <begin position="97"/>
        <end position="223"/>
    </location>
</feature>
<dbReference type="AlphaFoldDB" id="A0ABD2JMV4"/>
<evidence type="ECO:0000256" key="4">
    <source>
        <dbReference type="ARBA" id="ARBA00022695"/>
    </source>
</evidence>
<evidence type="ECO:0000313" key="10">
    <source>
        <dbReference type="EMBL" id="KAL3091956.1"/>
    </source>
</evidence>
<dbReference type="GO" id="GO:0003887">
    <property type="term" value="F:DNA-directed DNA polymerase activity"/>
    <property type="evidence" value="ECO:0007669"/>
    <property type="project" value="UniProtKB-KW"/>
</dbReference>
<dbReference type="Proteomes" id="UP001620626">
    <property type="component" value="Unassembled WGS sequence"/>
</dbReference>
<evidence type="ECO:0000256" key="6">
    <source>
        <dbReference type="ARBA" id="ARBA00022932"/>
    </source>
</evidence>
<keyword evidence="7" id="KW-0238">DNA-binding</keyword>
<sequence>MTVTFNTEFRLIECVPMLEEVAREFGCITPLPNLGSHRDYRVSGCMMIRTLTSLNRLYIFDAEDCIEGFLRQEDGTSQKVVNEYYEKYDGLNGFTDYKLIPIKLASFVKTFGLQIDGVDNKKYFPHKFNKAANYGVVLDSLPPLDDYYPGGHFPEERKKLEQWYEENRNTPFDLREVIADYCKADVQILAHGMVKMRQLFAAATSQELTDSITIPSACMKFFVLLSHVGKERVAIIPHLGYEKRGKQSAIARKYLKWRAEEEMRENGWTLRHVESPGGEYKHGNFLLDGMLERIGEDKNLAIEVNGCYWHACPHCFPEDDAIVGGGETASAIRARDAKRI</sequence>
<protein>
    <recommendedName>
        <fullName evidence="2">DNA-directed DNA polymerase</fullName>
        <ecNumber evidence="2">2.7.7.7</ecNumber>
    </recommendedName>
</protein>
<dbReference type="GO" id="GO:0003677">
    <property type="term" value="F:DNA binding"/>
    <property type="evidence" value="ECO:0007669"/>
    <property type="project" value="UniProtKB-KW"/>
</dbReference>
<dbReference type="SUPFAM" id="SSF53098">
    <property type="entry name" value="Ribonuclease H-like"/>
    <property type="match status" value="1"/>
</dbReference>
<dbReference type="GO" id="GO:0006260">
    <property type="term" value="P:DNA replication"/>
    <property type="evidence" value="ECO:0007669"/>
    <property type="project" value="UniProtKB-KW"/>
</dbReference>
<evidence type="ECO:0000256" key="3">
    <source>
        <dbReference type="ARBA" id="ARBA00022679"/>
    </source>
</evidence>
<accession>A0ABD2JMV4</accession>
<dbReference type="InterPro" id="IPR004868">
    <property type="entry name" value="DNA-dir_DNA_pol_B_mt/vir"/>
</dbReference>
<evidence type="ECO:0000256" key="7">
    <source>
        <dbReference type="ARBA" id="ARBA00023125"/>
    </source>
</evidence>
<keyword evidence="5" id="KW-0235">DNA replication</keyword>
<reference evidence="10 11" key="1">
    <citation type="submission" date="2024-10" db="EMBL/GenBank/DDBJ databases">
        <authorList>
            <person name="Kim D."/>
        </authorList>
    </citation>
    <scope>NUCLEOTIDE SEQUENCE [LARGE SCALE GENOMIC DNA]</scope>
    <source>
        <strain evidence="10">BH-2024</strain>
    </source>
</reference>
<comment type="caution">
    <text evidence="10">The sequence shown here is derived from an EMBL/GenBank/DDBJ whole genome shotgun (WGS) entry which is preliminary data.</text>
</comment>
<name>A0ABD2JMV4_9BILA</name>
<evidence type="ECO:0000256" key="8">
    <source>
        <dbReference type="ARBA" id="ARBA00049244"/>
    </source>
</evidence>
<proteinExistence type="inferred from homology"/>
<organism evidence="10 11">
    <name type="scientific">Heterodera trifolii</name>
    <dbReference type="NCBI Taxonomy" id="157864"/>
    <lineage>
        <taxon>Eukaryota</taxon>
        <taxon>Metazoa</taxon>
        <taxon>Ecdysozoa</taxon>
        <taxon>Nematoda</taxon>
        <taxon>Chromadorea</taxon>
        <taxon>Rhabditida</taxon>
        <taxon>Tylenchina</taxon>
        <taxon>Tylenchomorpha</taxon>
        <taxon>Tylenchoidea</taxon>
        <taxon>Heteroderidae</taxon>
        <taxon>Heteroderinae</taxon>
        <taxon>Heterodera</taxon>
    </lineage>
</organism>
<dbReference type="EMBL" id="JBICBT010000937">
    <property type="protein sequence ID" value="KAL3091956.1"/>
    <property type="molecule type" value="Genomic_DNA"/>
</dbReference>
<evidence type="ECO:0000256" key="2">
    <source>
        <dbReference type="ARBA" id="ARBA00012417"/>
    </source>
</evidence>
<dbReference type="EC" id="2.7.7.7" evidence="2"/>
<keyword evidence="3" id="KW-0808">Transferase</keyword>
<evidence type="ECO:0000256" key="5">
    <source>
        <dbReference type="ARBA" id="ARBA00022705"/>
    </source>
</evidence>
<comment type="catalytic activity">
    <reaction evidence="8">
        <text>DNA(n) + a 2'-deoxyribonucleoside 5'-triphosphate = DNA(n+1) + diphosphate</text>
        <dbReference type="Rhea" id="RHEA:22508"/>
        <dbReference type="Rhea" id="RHEA-COMP:17339"/>
        <dbReference type="Rhea" id="RHEA-COMP:17340"/>
        <dbReference type="ChEBI" id="CHEBI:33019"/>
        <dbReference type="ChEBI" id="CHEBI:61560"/>
        <dbReference type="ChEBI" id="CHEBI:173112"/>
        <dbReference type="EC" id="2.7.7.7"/>
    </reaction>
</comment>
<dbReference type="Gene3D" id="3.40.960.10">
    <property type="entry name" value="VSR Endonuclease"/>
    <property type="match status" value="1"/>
</dbReference>
<evidence type="ECO:0000259" key="9">
    <source>
        <dbReference type="Pfam" id="PF03175"/>
    </source>
</evidence>
<keyword evidence="4" id="KW-0548">Nucleotidyltransferase</keyword>
<evidence type="ECO:0000256" key="1">
    <source>
        <dbReference type="ARBA" id="ARBA00005755"/>
    </source>
</evidence>
<keyword evidence="11" id="KW-1185">Reference proteome</keyword>
<keyword evidence="6" id="KW-0239">DNA-directed DNA polymerase</keyword>
<gene>
    <name evidence="10" type="ORF">niasHT_020820</name>
</gene>
<dbReference type="InterPro" id="IPR012337">
    <property type="entry name" value="RNaseH-like_sf"/>
</dbReference>
<comment type="similarity">
    <text evidence="1">Belongs to the DNA polymerase type-B family.</text>
</comment>
<evidence type="ECO:0000313" key="11">
    <source>
        <dbReference type="Proteomes" id="UP001620626"/>
    </source>
</evidence>
<dbReference type="Pfam" id="PF03175">
    <property type="entry name" value="DNA_pol_B_2"/>
    <property type="match status" value="1"/>
</dbReference>